<proteinExistence type="predicted"/>
<dbReference type="Pfam" id="PF12505">
    <property type="entry name" value="DUF3712"/>
    <property type="match status" value="1"/>
</dbReference>
<dbReference type="Proteomes" id="UP000738349">
    <property type="component" value="Unassembled WGS sequence"/>
</dbReference>
<feature type="transmembrane region" description="Helical" evidence="1">
    <location>
        <begin position="28"/>
        <end position="51"/>
    </location>
</feature>
<keyword evidence="3" id="KW-1185">Reference proteome</keyword>
<dbReference type="GO" id="GO:0000329">
    <property type="term" value="C:fungal-type vacuole membrane"/>
    <property type="evidence" value="ECO:0007669"/>
    <property type="project" value="InterPro"/>
</dbReference>
<dbReference type="OrthoDB" id="10039566at2759"/>
<organism evidence="2 3">
    <name type="scientific">Dactylonectria macrodidyma</name>
    <dbReference type="NCBI Taxonomy" id="307937"/>
    <lineage>
        <taxon>Eukaryota</taxon>
        <taxon>Fungi</taxon>
        <taxon>Dikarya</taxon>
        <taxon>Ascomycota</taxon>
        <taxon>Pezizomycotina</taxon>
        <taxon>Sordariomycetes</taxon>
        <taxon>Hypocreomycetidae</taxon>
        <taxon>Hypocreales</taxon>
        <taxon>Nectriaceae</taxon>
        <taxon>Dactylonectria</taxon>
    </lineage>
</organism>
<evidence type="ECO:0000256" key="1">
    <source>
        <dbReference type="SAM" id="Phobius"/>
    </source>
</evidence>
<protein>
    <submittedName>
        <fullName evidence="2">Uncharacterized protein</fullName>
    </submittedName>
</protein>
<dbReference type="PANTHER" id="PTHR35895:SF1">
    <property type="entry name" value="LIPID-BINDING SERUM GLYCOPROTEIN C-TERMINAL DOMAIN-CONTAINING PROTEIN"/>
    <property type="match status" value="1"/>
</dbReference>
<evidence type="ECO:0000313" key="3">
    <source>
        <dbReference type="Proteomes" id="UP000738349"/>
    </source>
</evidence>
<gene>
    <name evidence="2" type="ORF">EDB81DRAFT_847659</name>
</gene>
<dbReference type="InterPro" id="IPR046368">
    <property type="entry name" value="Tag1"/>
</dbReference>
<dbReference type="PANTHER" id="PTHR35895">
    <property type="entry name" value="CHROMOSOME 16, WHOLE GENOME SHOTGUN SEQUENCE"/>
    <property type="match status" value="1"/>
</dbReference>
<keyword evidence="1" id="KW-0812">Transmembrane</keyword>
<dbReference type="AlphaFoldDB" id="A0A9P9DLU1"/>
<keyword evidence="1" id="KW-1133">Transmembrane helix</keyword>
<accession>A0A9P9DLU1</accession>
<evidence type="ECO:0000313" key="2">
    <source>
        <dbReference type="EMBL" id="KAH7121551.1"/>
    </source>
</evidence>
<keyword evidence="1" id="KW-0472">Membrane</keyword>
<name>A0A9P9DLU1_9HYPO</name>
<dbReference type="EMBL" id="JAGMUV010000024">
    <property type="protein sequence ID" value="KAH7121551.1"/>
    <property type="molecule type" value="Genomic_DNA"/>
</dbReference>
<comment type="caution">
    <text evidence="2">The sequence shown here is derived from an EMBL/GenBank/DDBJ whole genome shotgun (WGS) entry which is preliminary data.</text>
</comment>
<dbReference type="InterPro" id="IPR022185">
    <property type="entry name" value="DUF3712"/>
</dbReference>
<reference evidence="2" key="1">
    <citation type="journal article" date="2021" name="Nat. Commun.">
        <title>Genetic determinants of endophytism in the Arabidopsis root mycobiome.</title>
        <authorList>
            <person name="Mesny F."/>
            <person name="Miyauchi S."/>
            <person name="Thiergart T."/>
            <person name="Pickel B."/>
            <person name="Atanasova L."/>
            <person name="Karlsson M."/>
            <person name="Huettel B."/>
            <person name="Barry K.W."/>
            <person name="Haridas S."/>
            <person name="Chen C."/>
            <person name="Bauer D."/>
            <person name="Andreopoulos W."/>
            <person name="Pangilinan J."/>
            <person name="LaButti K."/>
            <person name="Riley R."/>
            <person name="Lipzen A."/>
            <person name="Clum A."/>
            <person name="Drula E."/>
            <person name="Henrissat B."/>
            <person name="Kohler A."/>
            <person name="Grigoriev I.V."/>
            <person name="Martin F.M."/>
            <person name="Hacquard S."/>
        </authorList>
    </citation>
    <scope>NUCLEOTIDE SEQUENCE</scope>
    <source>
        <strain evidence="2">MPI-CAGE-AT-0147</strain>
    </source>
</reference>
<sequence length="313" mass="35389">MLVPQLVGLTHPRRERRQKFARHCKRYWWIHLAIFICSSILQVTLIIFVAVPKIAQRKMNGVKLNIDGMEIPDPKPDNYHLRVNSTAETDGKIKATVSPFEGVMYLEDFQPHTPFAILSFQKTNTNEHQVVNISQRFQANETTRLTINGRIKVQPKGLNRKYGVTFNKTFELKGLDRLKGVNLVESQLLLDQGENGPNLKGGNFTFANYIDNKEFSSSNLVNFTAKMDLAAILDAVRKKSYCRTGMIPLKLQAKSVKNNGQELEYLATVMGRTNQTVEADVGSMVENAAGIKDQMFQLARTRKHAPRGQNPSN</sequence>